<reference evidence="6 7" key="2">
    <citation type="journal article" date="2015" name="Eukaryot. Cell">
        <title>Asexual propagation of a virulent clone complex in a human and feline outbreak of sporotrichosis.</title>
        <authorList>
            <person name="Teixeira Mde M."/>
            <person name="Rodrigues A.M."/>
            <person name="Tsui C.K."/>
            <person name="de Almeida L.G."/>
            <person name="Van Diepeningen A.D."/>
            <person name="van den Ende B.G."/>
            <person name="Fernandes G.F."/>
            <person name="Kano R."/>
            <person name="Hamelin R.C."/>
            <person name="Lopes-Bezerra L.M."/>
            <person name="Vasconcelos A.T."/>
            <person name="de Hoog S."/>
            <person name="de Camargo Z.P."/>
            <person name="Felipe M.S."/>
        </authorList>
    </citation>
    <scope>NUCLEOTIDE SEQUENCE [LARGE SCALE GENOMIC DNA]</scope>
    <source>
        <strain evidence="6 7">1099-18</strain>
    </source>
</reference>
<proteinExistence type="inferred from homology"/>
<name>A0A0F2MDQ9_SPOSC</name>
<dbReference type="InterPro" id="IPR051013">
    <property type="entry name" value="MBL_superfamily_lactonases"/>
</dbReference>
<evidence type="ECO:0000256" key="2">
    <source>
        <dbReference type="ARBA" id="ARBA00022723"/>
    </source>
</evidence>
<gene>
    <name evidence="6" type="ORF">SPSK_07614</name>
</gene>
<sequence length="387" mass="41354">MTSKALFDVPPGAAARVSIIDSTLRLKKMPVKYLLTPPVDGLEYLAPLTTWSFLVESSRGEKALFDLGVPPDLSRFSPAVVAKLKASGWDVTAEKNVADILAENGVDPSEIKSIIWSHWHWDHIGDPTTFPSSTELVVGPGFKAAFGAGYPTIADSPVQEKDWTGRTLREIVFDAETAHAAQSASTATQAGAFRAHDFFGDGSFFLLDTPGHAVGHLGALARTSTAPDTFVFMGGDLCHHAGELRPSPHLPLPSASRLTSLLPDAVRANARLSACPGSDLDACFASLNSRRGRRADEPFFDPAMGLDVAAAIETIRQAQAADAQDDVFFIFAHDMTVQGIVDEFPATLNDWKAKGWREAAQWKFLEELGLALAPKGGGGSRGSTSVV</sequence>
<comment type="similarity">
    <text evidence="1">Belongs to the metallo-beta-lactamase superfamily.</text>
</comment>
<dbReference type="InterPro" id="IPR001279">
    <property type="entry name" value="Metallo-B-lactamas"/>
</dbReference>
<evidence type="ECO:0000256" key="1">
    <source>
        <dbReference type="ARBA" id="ARBA00007749"/>
    </source>
</evidence>
<evidence type="ECO:0000256" key="3">
    <source>
        <dbReference type="ARBA" id="ARBA00022801"/>
    </source>
</evidence>
<protein>
    <recommendedName>
        <fullName evidence="5">Metallo-beta-lactamase domain-containing protein</fullName>
    </recommendedName>
</protein>
<evidence type="ECO:0000259" key="5">
    <source>
        <dbReference type="SMART" id="SM00849"/>
    </source>
</evidence>
<evidence type="ECO:0000256" key="4">
    <source>
        <dbReference type="ARBA" id="ARBA00022833"/>
    </source>
</evidence>
<dbReference type="KEGG" id="ssck:SPSK_07614"/>
<dbReference type="EMBL" id="AXCR01000004">
    <property type="protein sequence ID" value="KJR87782.1"/>
    <property type="molecule type" value="Genomic_DNA"/>
</dbReference>
<dbReference type="CDD" id="cd07730">
    <property type="entry name" value="metallo-hydrolase-like_MBL-fold"/>
    <property type="match status" value="1"/>
</dbReference>
<dbReference type="Pfam" id="PF00753">
    <property type="entry name" value="Lactamase_B"/>
    <property type="match status" value="1"/>
</dbReference>
<dbReference type="Proteomes" id="UP000033710">
    <property type="component" value="Unassembled WGS sequence"/>
</dbReference>
<dbReference type="PANTHER" id="PTHR42978">
    <property type="entry name" value="QUORUM-QUENCHING LACTONASE YTNP-RELATED-RELATED"/>
    <property type="match status" value="1"/>
</dbReference>
<dbReference type="PANTHER" id="PTHR42978:SF5">
    <property type="entry name" value="METALLO-BETA-LACTAMASE DOMAIN-CONTAINING PROTEIN"/>
    <property type="match status" value="1"/>
</dbReference>
<dbReference type="AlphaFoldDB" id="A0A0F2MDQ9"/>
<dbReference type="SMART" id="SM00849">
    <property type="entry name" value="Lactamase_B"/>
    <property type="match status" value="1"/>
</dbReference>
<keyword evidence="3" id="KW-0378">Hydrolase</keyword>
<reference evidence="6 7" key="1">
    <citation type="journal article" date="2014" name="BMC Genomics">
        <title>Comparative genomics of the major fungal agents of human and animal Sporotrichosis: Sporothrix schenckii and Sporothrix brasiliensis.</title>
        <authorList>
            <person name="Teixeira M.M."/>
            <person name="de Almeida L.G."/>
            <person name="Kubitschek-Barreira P."/>
            <person name="Alves F.L."/>
            <person name="Kioshima E.S."/>
            <person name="Abadio A.K."/>
            <person name="Fernandes L."/>
            <person name="Derengowski L.S."/>
            <person name="Ferreira K.S."/>
            <person name="Souza R.C."/>
            <person name="Ruiz J.C."/>
            <person name="de Andrade N.C."/>
            <person name="Paes H.C."/>
            <person name="Nicola A.M."/>
            <person name="Albuquerque P."/>
            <person name="Gerber A.L."/>
            <person name="Martins V.P."/>
            <person name="Peconick L.D."/>
            <person name="Neto A.V."/>
            <person name="Chaucanez C.B."/>
            <person name="Silva P.A."/>
            <person name="Cunha O.L."/>
            <person name="de Oliveira F.F."/>
            <person name="dos Santos T.C."/>
            <person name="Barros A.L."/>
            <person name="Soares M.A."/>
            <person name="de Oliveira L.M."/>
            <person name="Marini M.M."/>
            <person name="Villalobos-Duno H."/>
            <person name="Cunha M.M."/>
            <person name="de Hoog S."/>
            <person name="da Silveira J.F."/>
            <person name="Henrissat B."/>
            <person name="Nino-Vega G.A."/>
            <person name="Cisalpino P.S."/>
            <person name="Mora-Montes H.M."/>
            <person name="Almeida S.R."/>
            <person name="Stajich J.E."/>
            <person name="Lopes-Bezerra L.M."/>
            <person name="Vasconcelos A.T."/>
            <person name="Felipe M.S."/>
        </authorList>
    </citation>
    <scope>NUCLEOTIDE SEQUENCE [LARGE SCALE GENOMIC DNA]</scope>
    <source>
        <strain evidence="6 7">1099-18</strain>
    </source>
</reference>
<comment type="caution">
    <text evidence="6">The sequence shown here is derived from an EMBL/GenBank/DDBJ whole genome shotgun (WGS) entry which is preliminary data.</text>
</comment>
<keyword evidence="2" id="KW-0479">Metal-binding</keyword>
<dbReference type="OrthoDB" id="10250730at2759"/>
<dbReference type="GeneID" id="27669550"/>
<dbReference type="Gene3D" id="3.60.15.10">
    <property type="entry name" value="Ribonuclease Z/Hydroxyacylglutathione hydrolase-like"/>
    <property type="match status" value="1"/>
</dbReference>
<dbReference type="GO" id="GO:0046872">
    <property type="term" value="F:metal ion binding"/>
    <property type="evidence" value="ECO:0007669"/>
    <property type="project" value="UniProtKB-KW"/>
</dbReference>
<dbReference type="RefSeq" id="XP_016590458.1">
    <property type="nucleotide sequence ID" value="XM_016734273.1"/>
</dbReference>
<keyword evidence="4" id="KW-0862">Zinc</keyword>
<feature type="domain" description="Metallo-beta-lactamase" evidence="5">
    <location>
        <begin position="49"/>
        <end position="278"/>
    </location>
</feature>
<evidence type="ECO:0000313" key="6">
    <source>
        <dbReference type="EMBL" id="KJR87782.1"/>
    </source>
</evidence>
<accession>A0A0F2MDQ9</accession>
<dbReference type="GO" id="GO:0016787">
    <property type="term" value="F:hydrolase activity"/>
    <property type="evidence" value="ECO:0007669"/>
    <property type="project" value="UniProtKB-KW"/>
</dbReference>
<evidence type="ECO:0000313" key="7">
    <source>
        <dbReference type="Proteomes" id="UP000033710"/>
    </source>
</evidence>
<organism evidence="6 7">
    <name type="scientific">Sporothrix schenckii 1099-18</name>
    <dbReference type="NCBI Taxonomy" id="1397361"/>
    <lineage>
        <taxon>Eukaryota</taxon>
        <taxon>Fungi</taxon>
        <taxon>Dikarya</taxon>
        <taxon>Ascomycota</taxon>
        <taxon>Pezizomycotina</taxon>
        <taxon>Sordariomycetes</taxon>
        <taxon>Sordariomycetidae</taxon>
        <taxon>Ophiostomatales</taxon>
        <taxon>Ophiostomataceae</taxon>
        <taxon>Sporothrix</taxon>
    </lineage>
</organism>
<dbReference type="InterPro" id="IPR036866">
    <property type="entry name" value="RibonucZ/Hydroxyglut_hydro"/>
</dbReference>
<dbReference type="SUPFAM" id="SSF56281">
    <property type="entry name" value="Metallo-hydrolase/oxidoreductase"/>
    <property type="match status" value="1"/>
</dbReference>
<dbReference type="VEuPathDB" id="FungiDB:SPSK_07614"/>